<gene>
    <name evidence="1" type="ORF">V6N11_011016</name>
</gene>
<dbReference type="Proteomes" id="UP001396334">
    <property type="component" value="Unassembled WGS sequence"/>
</dbReference>
<organism evidence="1 2">
    <name type="scientific">Hibiscus sabdariffa</name>
    <name type="common">roselle</name>
    <dbReference type="NCBI Taxonomy" id="183260"/>
    <lineage>
        <taxon>Eukaryota</taxon>
        <taxon>Viridiplantae</taxon>
        <taxon>Streptophyta</taxon>
        <taxon>Embryophyta</taxon>
        <taxon>Tracheophyta</taxon>
        <taxon>Spermatophyta</taxon>
        <taxon>Magnoliopsida</taxon>
        <taxon>eudicotyledons</taxon>
        <taxon>Gunneridae</taxon>
        <taxon>Pentapetalae</taxon>
        <taxon>rosids</taxon>
        <taxon>malvids</taxon>
        <taxon>Malvales</taxon>
        <taxon>Malvaceae</taxon>
        <taxon>Malvoideae</taxon>
        <taxon>Hibiscus</taxon>
    </lineage>
</organism>
<dbReference type="InterPro" id="IPR050967">
    <property type="entry name" value="Thiamine_Salvage_TenA"/>
</dbReference>
<dbReference type="PANTHER" id="PTHR43198:SF2">
    <property type="entry name" value="SI:CH1073-67J19.1-RELATED"/>
    <property type="match status" value="1"/>
</dbReference>
<reference evidence="1 2" key="1">
    <citation type="journal article" date="2024" name="G3 (Bethesda)">
        <title>Genome assembly of Hibiscus sabdariffa L. provides insights into metabolisms of medicinal natural products.</title>
        <authorList>
            <person name="Kim T."/>
        </authorList>
    </citation>
    <scope>NUCLEOTIDE SEQUENCE [LARGE SCALE GENOMIC DNA]</scope>
    <source>
        <strain evidence="1">TK-2024</strain>
        <tissue evidence="1">Old leaves</tissue>
    </source>
</reference>
<evidence type="ECO:0000313" key="1">
    <source>
        <dbReference type="EMBL" id="KAK9021005.1"/>
    </source>
</evidence>
<sequence>MSFEELVSTGEIIGKIESPIDKVEAFNNILQGCSDDEKRKLTVFIVSFVPLFAGLVEKQKEYAEAEGSDFVWKGESGILYTVESWDEIHALVLGCY</sequence>
<dbReference type="EMBL" id="JBBPBN010000016">
    <property type="protein sequence ID" value="KAK9021005.1"/>
    <property type="molecule type" value="Genomic_DNA"/>
</dbReference>
<protein>
    <submittedName>
        <fullName evidence="1">Uncharacterized protein</fullName>
    </submittedName>
</protein>
<accession>A0ABR2S7C9</accession>
<keyword evidence="2" id="KW-1185">Reference proteome</keyword>
<comment type="caution">
    <text evidence="1">The sequence shown here is derived from an EMBL/GenBank/DDBJ whole genome shotgun (WGS) entry which is preliminary data.</text>
</comment>
<dbReference type="PANTHER" id="PTHR43198">
    <property type="entry name" value="BIFUNCTIONAL TH2 PROTEIN"/>
    <property type="match status" value="1"/>
</dbReference>
<proteinExistence type="predicted"/>
<name>A0ABR2S7C9_9ROSI</name>
<evidence type="ECO:0000313" key="2">
    <source>
        <dbReference type="Proteomes" id="UP001396334"/>
    </source>
</evidence>